<accession>A0A1F2WRA3</accession>
<dbReference type="InterPro" id="IPR010994">
    <property type="entry name" value="RuvA_2-like"/>
</dbReference>
<reference evidence="6 7" key="1">
    <citation type="journal article" date="2016" name="Nat. Commun.">
        <title>Thousands of microbial genomes shed light on interconnected biogeochemical processes in an aquifer system.</title>
        <authorList>
            <person name="Anantharaman K."/>
            <person name="Brown C.T."/>
            <person name="Hug L.A."/>
            <person name="Sharon I."/>
            <person name="Castelle C.J."/>
            <person name="Probst A.J."/>
            <person name="Thomas B.C."/>
            <person name="Singh A."/>
            <person name="Wilkins M.J."/>
            <person name="Karaoz U."/>
            <person name="Brodie E.L."/>
            <person name="Williams K.H."/>
            <person name="Hubbard S.S."/>
            <person name="Banfield J.F."/>
        </authorList>
    </citation>
    <scope>NUCLEOTIDE SEQUENCE [LARGE SCALE GENOMIC DNA]</scope>
</reference>
<keyword evidence="4" id="KW-0411">Iron-sulfur</keyword>
<keyword evidence="3" id="KW-0408">Iron</keyword>
<dbReference type="SUPFAM" id="SSF47781">
    <property type="entry name" value="RuvA domain 2-like"/>
    <property type="match status" value="1"/>
</dbReference>
<dbReference type="SFLD" id="SFLDG01102">
    <property type="entry name" value="Uncharacterised_Radical_SAM_Su"/>
    <property type="match status" value="1"/>
</dbReference>
<dbReference type="Pfam" id="PF12836">
    <property type="entry name" value="HHH_3"/>
    <property type="match status" value="1"/>
</dbReference>
<dbReference type="InterPro" id="IPR058240">
    <property type="entry name" value="rSAM_sf"/>
</dbReference>
<evidence type="ECO:0000256" key="1">
    <source>
        <dbReference type="ARBA" id="ARBA00022691"/>
    </source>
</evidence>
<evidence type="ECO:0000256" key="2">
    <source>
        <dbReference type="ARBA" id="ARBA00022723"/>
    </source>
</evidence>
<dbReference type="SUPFAM" id="SSF102114">
    <property type="entry name" value="Radical SAM enzymes"/>
    <property type="match status" value="1"/>
</dbReference>
<comment type="caution">
    <text evidence="6">The sequence shown here is derived from an EMBL/GenBank/DDBJ whole genome shotgun (WGS) entry which is preliminary data.</text>
</comment>
<dbReference type="SFLD" id="SFLDS00029">
    <property type="entry name" value="Radical_SAM"/>
    <property type="match status" value="1"/>
</dbReference>
<dbReference type="InterPro" id="IPR023874">
    <property type="entry name" value="DNA_rSAM_put"/>
</dbReference>
<keyword evidence="2" id="KW-0479">Metal-binding</keyword>
<dbReference type="InterPro" id="IPR013785">
    <property type="entry name" value="Aldolase_TIM"/>
</dbReference>
<proteinExistence type="predicted"/>
<dbReference type="CDD" id="cd01335">
    <property type="entry name" value="Radical_SAM"/>
    <property type="match status" value="1"/>
</dbReference>
<organism evidence="6 7">
    <name type="scientific">Candidatus Solincola sediminis</name>
    <dbReference type="NCBI Taxonomy" id="1797199"/>
    <lineage>
        <taxon>Bacteria</taxon>
        <taxon>Bacillati</taxon>
        <taxon>Actinomycetota</taxon>
        <taxon>Candidatus Geothermincolia</taxon>
        <taxon>Candidatus Geothermincolales</taxon>
        <taxon>Candidatus Geothermincolaceae</taxon>
        <taxon>Candidatus Solincola</taxon>
    </lineage>
</organism>
<evidence type="ECO:0000313" key="7">
    <source>
        <dbReference type="Proteomes" id="UP000177876"/>
    </source>
</evidence>
<dbReference type="InterPro" id="IPR006638">
    <property type="entry name" value="Elp3/MiaA/NifB-like_rSAM"/>
</dbReference>
<evidence type="ECO:0000259" key="5">
    <source>
        <dbReference type="PROSITE" id="PS51918"/>
    </source>
</evidence>
<evidence type="ECO:0000256" key="4">
    <source>
        <dbReference type="ARBA" id="ARBA00023014"/>
    </source>
</evidence>
<evidence type="ECO:0000256" key="3">
    <source>
        <dbReference type="ARBA" id="ARBA00023004"/>
    </source>
</evidence>
<feature type="domain" description="Radical SAM core" evidence="5">
    <location>
        <begin position="45"/>
        <end position="275"/>
    </location>
</feature>
<dbReference type="PROSITE" id="PS51918">
    <property type="entry name" value="RADICAL_SAM"/>
    <property type="match status" value="1"/>
</dbReference>
<dbReference type="GO" id="GO:0046872">
    <property type="term" value="F:metal ion binding"/>
    <property type="evidence" value="ECO:0007669"/>
    <property type="project" value="UniProtKB-KW"/>
</dbReference>
<dbReference type="Pfam" id="PF04055">
    <property type="entry name" value="Radical_SAM"/>
    <property type="match status" value="1"/>
</dbReference>
<dbReference type="Gene3D" id="3.20.20.70">
    <property type="entry name" value="Aldolase class I"/>
    <property type="match status" value="1"/>
</dbReference>
<dbReference type="GO" id="GO:0003824">
    <property type="term" value="F:catalytic activity"/>
    <property type="evidence" value="ECO:0007669"/>
    <property type="project" value="InterPro"/>
</dbReference>
<evidence type="ECO:0000313" key="6">
    <source>
        <dbReference type="EMBL" id="OFW59412.1"/>
    </source>
</evidence>
<dbReference type="Proteomes" id="UP000177876">
    <property type="component" value="Unassembled WGS sequence"/>
</dbReference>
<sequence length="389" mass="43282">MDTEAKLAFLGHAARHDLCGTAQVKARRNRAKPLPHGLYPAVLPNGGVACLFKVLLTNVCANDCAYCQNRLGGRGRETSFRPAELARAFMDLNRRGVAHGLFLSSGIPGDPDQAMKDIVDTLEILRAKYEYKGYIHAKVLPGASRGAVERACQLADRASINLEFPNPERLSAASSRKDFESGLLSRLAWLGEIHRGGLLRSGLTTQFVVGGAGESDGEIISTLNDIYARHSLRRAYFSSFNPLLGTPWEDRLPASTMREHRLYQADFLHRLYDFAWKEIPLEENGSLPLDKDPKMAWALLHPECFPVEANKAGLKELLRVPGIGHKSAQRIVDLRKEAKLQDLRKLRRFGVVASRAAPFILLDGRRPPKDDWPGQREQLTLWNDFADAG</sequence>
<dbReference type="InterPro" id="IPR007197">
    <property type="entry name" value="rSAM"/>
</dbReference>
<dbReference type="GO" id="GO:0051536">
    <property type="term" value="F:iron-sulfur cluster binding"/>
    <property type="evidence" value="ECO:0007669"/>
    <property type="project" value="UniProtKB-KW"/>
</dbReference>
<dbReference type="SMART" id="SM00729">
    <property type="entry name" value="Elp3"/>
    <property type="match status" value="1"/>
</dbReference>
<protein>
    <recommendedName>
        <fullName evidence="5">Radical SAM core domain-containing protein</fullName>
    </recommendedName>
</protein>
<dbReference type="Gene3D" id="1.10.150.320">
    <property type="entry name" value="Photosystem II 12 kDa extrinsic protein"/>
    <property type="match status" value="1"/>
</dbReference>
<keyword evidence="1" id="KW-0949">S-adenosyl-L-methionine</keyword>
<dbReference type="EMBL" id="MELK01000016">
    <property type="protein sequence ID" value="OFW59412.1"/>
    <property type="molecule type" value="Genomic_DNA"/>
</dbReference>
<gene>
    <name evidence="6" type="ORF">A2Y75_10735</name>
</gene>
<dbReference type="AlphaFoldDB" id="A0A1F2WRA3"/>
<name>A0A1F2WRA3_9ACTN</name>